<dbReference type="SUPFAM" id="SSF53474">
    <property type="entry name" value="alpha/beta-Hydrolases"/>
    <property type="match status" value="1"/>
</dbReference>
<dbReference type="EMBL" id="CP113162">
    <property type="protein sequence ID" value="WEF51690.1"/>
    <property type="molecule type" value="Genomic_DNA"/>
</dbReference>
<dbReference type="Pfam" id="PF12697">
    <property type="entry name" value="Abhydrolase_6"/>
    <property type="match status" value="1"/>
</dbReference>
<dbReference type="EC" id="3.1.1.93" evidence="4"/>
<keyword evidence="3" id="KW-0809">Transit peptide</keyword>
<keyword evidence="2 13" id="KW-0378">Hydrolase</keyword>
<dbReference type="InterPro" id="IPR000073">
    <property type="entry name" value="AB_hydrolase_1"/>
</dbReference>
<dbReference type="PANTHER" id="PTHR16138:SF7">
    <property type="entry name" value="PALMITOYL-PROTEIN THIOESTERASE ABHD10, MITOCHONDRIAL"/>
    <property type="match status" value="1"/>
</dbReference>
<evidence type="ECO:0000256" key="10">
    <source>
        <dbReference type="ARBA" id="ARBA00047409"/>
    </source>
</evidence>
<gene>
    <name evidence="13" type="ORF">AFIC_000134</name>
</gene>
<name>A0ABY8BSR3_AFICR</name>
<evidence type="ECO:0000256" key="3">
    <source>
        <dbReference type="ARBA" id="ARBA00022946"/>
    </source>
</evidence>
<comment type="catalytic activity">
    <reaction evidence="10">
        <text>S-hexadecanoyl-L-cysteinyl-[protein] + H2O = L-cysteinyl-[protein] + hexadecanoate + H(+)</text>
        <dbReference type="Rhea" id="RHEA:19233"/>
        <dbReference type="Rhea" id="RHEA-COMP:10131"/>
        <dbReference type="Rhea" id="RHEA-COMP:11032"/>
        <dbReference type="ChEBI" id="CHEBI:7896"/>
        <dbReference type="ChEBI" id="CHEBI:15377"/>
        <dbReference type="ChEBI" id="CHEBI:15378"/>
        <dbReference type="ChEBI" id="CHEBI:29950"/>
        <dbReference type="ChEBI" id="CHEBI:74151"/>
        <dbReference type="EC" id="3.1.2.22"/>
    </reaction>
    <physiologicalReaction direction="left-to-right" evidence="10">
        <dbReference type="Rhea" id="RHEA:19234"/>
    </physiologicalReaction>
</comment>
<evidence type="ECO:0000256" key="6">
    <source>
        <dbReference type="ARBA" id="ARBA00041520"/>
    </source>
</evidence>
<dbReference type="PANTHER" id="PTHR16138">
    <property type="entry name" value="MYCOPHENOLIC ACID ACYL-GLUCURONIDE ESTERASE, MITOCHONDRIAL"/>
    <property type="match status" value="1"/>
</dbReference>
<dbReference type="InterPro" id="IPR029058">
    <property type="entry name" value="AB_hydrolase_fold"/>
</dbReference>
<sequence>MTLSVDSPPDFIDVRTPHGERRIAVRRREGRGPGLVWLGGFKSDMLGTKARELDAYAQARGRSCLRFDYSGHGESSGDFKDGTIGAWLEESLAVIGACCEGEQILIGSSMGGWMALLAARAMTAQKAKSRAKLKGLVLIAPAPDFTEDLMWERFTPQMREEIERNGVWYRPSDYGDPYPITKRLIEEGRDHLLLGSLLELGCPIRILQGVQDEDVPWQHAFKLTHILPSDDVVLTLVQDGDHRLSRPQDIARILAAVTELAEG</sequence>
<reference evidence="13 14" key="1">
    <citation type="submission" date="2022-11" db="EMBL/GenBank/DDBJ databases">
        <authorList>
            <person name="Siebert D."/>
            <person name="Busche T."/>
            <person name="Saydam E."/>
            <person name="Kalinowski J."/>
            <person name="Ruckert C."/>
            <person name="Blombach B."/>
        </authorList>
    </citation>
    <scope>NUCLEOTIDE SEQUENCE [LARGE SCALE GENOMIC DNA]</scope>
    <source>
        <strain evidence="13 14">DSM 1083</strain>
    </source>
</reference>
<organism evidence="13 14">
    <name type="scientific">Afipia carboxydohydrogena</name>
    <name type="common">Pseudomonas carboxydohydrogena</name>
    <dbReference type="NCBI Taxonomy" id="290"/>
    <lineage>
        <taxon>Bacteria</taxon>
        <taxon>Pseudomonadati</taxon>
        <taxon>Pseudomonadota</taxon>
        <taxon>Alphaproteobacteria</taxon>
        <taxon>Hyphomicrobiales</taxon>
        <taxon>Nitrobacteraceae</taxon>
        <taxon>Afipia</taxon>
    </lineage>
</organism>
<evidence type="ECO:0000259" key="12">
    <source>
        <dbReference type="Pfam" id="PF12697"/>
    </source>
</evidence>
<dbReference type="GO" id="GO:0016787">
    <property type="term" value="F:hydrolase activity"/>
    <property type="evidence" value="ECO:0007669"/>
    <property type="project" value="UniProtKB-KW"/>
</dbReference>
<evidence type="ECO:0000256" key="2">
    <source>
        <dbReference type="ARBA" id="ARBA00022801"/>
    </source>
</evidence>
<dbReference type="EC" id="3.1.2.22" evidence="1"/>
<evidence type="ECO:0000313" key="13">
    <source>
        <dbReference type="EMBL" id="WEF51690.1"/>
    </source>
</evidence>
<proteinExistence type="predicted"/>
<evidence type="ECO:0000256" key="11">
    <source>
        <dbReference type="ARBA" id="ARBA00047972"/>
    </source>
</evidence>
<comment type="catalytic activity">
    <reaction evidence="11">
        <text>mycophenolic acid O-acyl-beta-D-glucuronide + H2O = mycophenolate + D-glucuronate + H(+)</text>
        <dbReference type="Rhea" id="RHEA:34179"/>
        <dbReference type="ChEBI" id="CHEBI:15377"/>
        <dbReference type="ChEBI" id="CHEBI:15378"/>
        <dbReference type="ChEBI" id="CHEBI:58720"/>
        <dbReference type="ChEBI" id="CHEBI:62932"/>
        <dbReference type="ChEBI" id="CHEBI:66982"/>
        <dbReference type="EC" id="3.1.1.93"/>
    </reaction>
    <physiologicalReaction direction="left-to-right" evidence="11">
        <dbReference type="Rhea" id="RHEA:34180"/>
    </physiologicalReaction>
</comment>
<evidence type="ECO:0000256" key="9">
    <source>
        <dbReference type="ARBA" id="ARBA00046047"/>
    </source>
</evidence>
<accession>A0ABY8BSR3</accession>
<feature type="domain" description="AB hydrolase-1" evidence="12">
    <location>
        <begin position="50"/>
        <end position="252"/>
    </location>
</feature>
<evidence type="ECO:0000256" key="4">
    <source>
        <dbReference type="ARBA" id="ARBA00039132"/>
    </source>
</evidence>
<comment type="function">
    <text evidence="9">Acts as an acyl-protein thioesterase that hydrolyzes fatty acids from acylated residues in proteins. Regulates the mitochondrial S-depalmitoylation of the nucleophilic active site residue of peroxiredoxin-5/PRDX5, a key antioxidant protein, therefore modulating mitochondrial antioxidant ability. Also catalyzes the deglucuronidation of mycophenolic acid acyl-glucuronide, an active metabolite of the immunosuppressant drug mycophenolate.</text>
</comment>
<evidence type="ECO:0000256" key="8">
    <source>
        <dbReference type="ARBA" id="ARBA00042704"/>
    </source>
</evidence>
<dbReference type="InterPro" id="IPR052382">
    <property type="entry name" value="ABHD10_acyl-thioesterase"/>
</dbReference>
<dbReference type="Gene3D" id="3.40.50.1820">
    <property type="entry name" value="alpha/beta hydrolase"/>
    <property type="match status" value="1"/>
</dbReference>
<protein>
    <recommendedName>
        <fullName evidence="5">Palmitoyl-protein thioesterase ABHD10, mitochondrial</fullName>
        <ecNumber evidence="4">3.1.1.93</ecNumber>
        <ecNumber evidence="1">3.1.2.22</ecNumber>
    </recommendedName>
    <alternativeName>
        <fullName evidence="7">Acyl-protein thioesterase ABHD10</fullName>
    </alternativeName>
    <alternativeName>
        <fullName evidence="8">Alpha/beta hydrolase domain-containing protein 10</fullName>
    </alternativeName>
    <alternativeName>
        <fullName evidence="6">Mycophenolic acid acyl-glucuronide esterase, mitochondrial</fullName>
    </alternativeName>
</protein>
<evidence type="ECO:0000256" key="5">
    <source>
        <dbReference type="ARBA" id="ARBA00039314"/>
    </source>
</evidence>
<dbReference type="RefSeq" id="WP_275247280.1">
    <property type="nucleotide sequence ID" value="NZ_BAABDX010000001.1"/>
</dbReference>
<dbReference type="Proteomes" id="UP001213907">
    <property type="component" value="Chromosome"/>
</dbReference>
<keyword evidence="14" id="KW-1185">Reference proteome</keyword>
<evidence type="ECO:0000256" key="7">
    <source>
        <dbReference type="ARBA" id="ARBA00042645"/>
    </source>
</evidence>
<evidence type="ECO:0000256" key="1">
    <source>
        <dbReference type="ARBA" id="ARBA00012423"/>
    </source>
</evidence>
<evidence type="ECO:0000313" key="14">
    <source>
        <dbReference type="Proteomes" id="UP001213907"/>
    </source>
</evidence>